<evidence type="ECO:0000313" key="3">
    <source>
        <dbReference type="EMBL" id="CAF4390946.1"/>
    </source>
</evidence>
<accession>A0A8S2VHQ0</accession>
<sequence length="95" mass="11114">GPAGFDYDLYLFLRKSWKLPYNNKRILKLLNREANHCCIPVCELRVPIDVALKRSYTRHLAQKRKNNIRKRSMNMLVSNFDTELNSSFPTPLSSS</sequence>
<organism evidence="3 4">
    <name type="scientific">Rotaria magnacalcarata</name>
    <dbReference type="NCBI Taxonomy" id="392030"/>
    <lineage>
        <taxon>Eukaryota</taxon>
        <taxon>Metazoa</taxon>
        <taxon>Spiralia</taxon>
        <taxon>Gnathifera</taxon>
        <taxon>Rotifera</taxon>
        <taxon>Eurotatoria</taxon>
        <taxon>Bdelloidea</taxon>
        <taxon>Philodinida</taxon>
        <taxon>Philodinidae</taxon>
        <taxon>Rotaria</taxon>
    </lineage>
</organism>
<feature type="non-terminal residue" evidence="3">
    <location>
        <position position="1"/>
    </location>
</feature>
<evidence type="ECO:0000313" key="2">
    <source>
        <dbReference type="EMBL" id="CAF4390321.1"/>
    </source>
</evidence>
<dbReference type="EMBL" id="CAJOBJ010054652">
    <property type="protein sequence ID" value="CAF4390321.1"/>
    <property type="molecule type" value="Genomic_DNA"/>
</dbReference>
<proteinExistence type="predicted"/>
<dbReference type="Proteomes" id="UP000681720">
    <property type="component" value="Unassembled WGS sequence"/>
</dbReference>
<protein>
    <submittedName>
        <fullName evidence="3">Uncharacterized protein</fullName>
    </submittedName>
</protein>
<comment type="caution">
    <text evidence="3">The sequence shown here is derived from an EMBL/GenBank/DDBJ whole genome shotgun (WGS) entry which is preliminary data.</text>
</comment>
<dbReference type="EMBL" id="CAJOBH010028978">
    <property type="protein sequence ID" value="CAF4266548.1"/>
    <property type="molecule type" value="Genomic_DNA"/>
</dbReference>
<name>A0A8S2VHQ0_9BILA</name>
<feature type="non-terminal residue" evidence="3">
    <location>
        <position position="95"/>
    </location>
</feature>
<reference evidence="3" key="1">
    <citation type="submission" date="2021-02" db="EMBL/GenBank/DDBJ databases">
        <authorList>
            <person name="Nowell W R."/>
        </authorList>
    </citation>
    <scope>NUCLEOTIDE SEQUENCE</scope>
</reference>
<evidence type="ECO:0000313" key="1">
    <source>
        <dbReference type="EMBL" id="CAF4266548.1"/>
    </source>
</evidence>
<dbReference type="AlphaFoldDB" id="A0A8S2VHQ0"/>
<evidence type="ECO:0000313" key="4">
    <source>
        <dbReference type="Proteomes" id="UP000681720"/>
    </source>
</evidence>
<dbReference type="Proteomes" id="UP000681967">
    <property type="component" value="Unassembled WGS sequence"/>
</dbReference>
<dbReference type="EMBL" id="CAJOBJ010054805">
    <property type="protein sequence ID" value="CAF4390946.1"/>
    <property type="molecule type" value="Genomic_DNA"/>
</dbReference>
<gene>
    <name evidence="1" type="ORF">BYL167_LOCUS26151</name>
    <name evidence="2" type="ORF">GIL414_LOCUS29698</name>
    <name evidence="3" type="ORF">GIL414_LOCUS29728</name>
</gene>